<dbReference type="Proteomes" id="UP001515780">
    <property type="component" value="Unassembled WGS sequence"/>
</dbReference>
<dbReference type="InterPro" id="IPR002491">
    <property type="entry name" value="ABC_transptr_periplasmic_BD"/>
</dbReference>
<comment type="caution">
    <text evidence="3">The sequence shown here is derived from an EMBL/GenBank/DDBJ whole genome shotgun (WGS) entry which is preliminary data.</text>
</comment>
<evidence type="ECO:0000256" key="1">
    <source>
        <dbReference type="SAM" id="SignalP"/>
    </source>
</evidence>
<dbReference type="Gene3D" id="3.40.50.1980">
    <property type="entry name" value="Nitrogenase molybdenum iron protein domain"/>
    <property type="match status" value="2"/>
</dbReference>
<name>A0ABX0RWX6_9GAMM</name>
<evidence type="ECO:0000259" key="2">
    <source>
        <dbReference type="PROSITE" id="PS50983"/>
    </source>
</evidence>
<feature type="chain" id="PRO_5045735557" evidence="1">
    <location>
        <begin position="21"/>
        <end position="371"/>
    </location>
</feature>
<dbReference type="InterPro" id="IPR050902">
    <property type="entry name" value="ABC_Transporter_SBP"/>
</dbReference>
<proteinExistence type="predicted"/>
<feature type="signal peptide" evidence="1">
    <location>
        <begin position="1"/>
        <end position="20"/>
    </location>
</feature>
<dbReference type="PROSITE" id="PS50983">
    <property type="entry name" value="FE_B12_PBP"/>
    <property type="match status" value="1"/>
</dbReference>
<keyword evidence="1" id="KW-0732">Signal</keyword>
<accession>A0ABX0RWX6</accession>
<sequence>MKGQWILGLTALMCSWAAVAQSVTVTDLAGRQVMVNTPATRIILADSRMLLAMSLLHPGNALKGIAGWDDSLQTRAPDMGRYFSQQYPSLSSIPVFINPYRSSFNVEQATMLKPDLIVFDTGILAKLKSEGTLDLLEKSGIPVVFIDFRQQPLTHTPVSMKLLGAVTGEQQNAGRFIQRWNQLLDQTRQRVATIPKSNWPGVVFENHAGMTGMNCCSVFGRDSFGEFIPEAGGRNLMADKVPPQGADISPELLIVARPDVYLMSGADWSRRGGTSQAVPLGYEATRSSTLPKLEKLMQRDSISVLPVAKSGRVMAIYHQFYDSPFNVVALEAMAKLFHPQQFTDVDPQADLESLYRDFTGMPYSGLFYVQP</sequence>
<dbReference type="PANTHER" id="PTHR30535">
    <property type="entry name" value="VITAMIN B12-BINDING PROTEIN"/>
    <property type="match status" value="1"/>
</dbReference>
<keyword evidence="4" id="KW-1185">Reference proteome</keyword>
<dbReference type="Pfam" id="PF01497">
    <property type="entry name" value="Peripla_BP_2"/>
    <property type="match status" value="1"/>
</dbReference>
<dbReference type="SUPFAM" id="SSF53807">
    <property type="entry name" value="Helical backbone' metal receptor"/>
    <property type="match status" value="1"/>
</dbReference>
<feature type="domain" description="Fe/B12 periplasmic-binding" evidence="2">
    <location>
        <begin position="41"/>
        <end position="345"/>
    </location>
</feature>
<dbReference type="PANTHER" id="PTHR30535:SF34">
    <property type="entry name" value="MOLYBDATE-BINDING PROTEIN MOLA"/>
    <property type="match status" value="1"/>
</dbReference>
<evidence type="ECO:0000313" key="3">
    <source>
        <dbReference type="EMBL" id="NIG22080.1"/>
    </source>
</evidence>
<protein>
    <submittedName>
        <fullName evidence="3">ABC transporter substrate-binding protein</fullName>
    </submittedName>
</protein>
<evidence type="ECO:0000313" key="4">
    <source>
        <dbReference type="Proteomes" id="UP001515780"/>
    </source>
</evidence>
<gene>
    <name evidence="3" type="ORF">F3J37_25815</name>
</gene>
<organism evidence="3 4">
    <name type="scientific">Candidatus Pantoea communis</name>
    <dbReference type="NCBI Taxonomy" id="2608354"/>
    <lineage>
        <taxon>Bacteria</taxon>
        <taxon>Pseudomonadati</taxon>
        <taxon>Pseudomonadota</taxon>
        <taxon>Gammaproteobacteria</taxon>
        <taxon>Enterobacterales</taxon>
        <taxon>Erwiniaceae</taxon>
        <taxon>Pantoea</taxon>
    </lineage>
</organism>
<dbReference type="RefSeq" id="WP_034828068.1">
    <property type="nucleotide sequence ID" value="NZ_VWXC01000030.1"/>
</dbReference>
<dbReference type="EMBL" id="VWXC01000030">
    <property type="protein sequence ID" value="NIG22080.1"/>
    <property type="molecule type" value="Genomic_DNA"/>
</dbReference>
<reference evidence="3 4" key="1">
    <citation type="journal article" date="2019" name="bioRxiv">
        <title>Bacteria contribute to plant secondary compound degradation in a generalist herbivore system.</title>
        <authorList>
            <person name="Francoeur C.B."/>
            <person name="Khadempour L."/>
            <person name="Moreira-Soto R.D."/>
            <person name="Gotting K."/>
            <person name="Book A.J."/>
            <person name="Pinto-Tomas A.A."/>
            <person name="Keefover-Ring K."/>
            <person name="Currie C.R."/>
        </authorList>
    </citation>
    <scope>NUCLEOTIDE SEQUENCE [LARGE SCALE GENOMIC DNA]</scope>
    <source>
        <strain evidence="3">Al-1710</strain>
    </source>
</reference>